<name>A0A1W0WNE8_HYPEX</name>
<keyword evidence="3" id="KW-1185">Reference proteome</keyword>
<dbReference type="Pfam" id="PF00773">
    <property type="entry name" value="RNB"/>
    <property type="match status" value="1"/>
</dbReference>
<proteinExistence type="predicted"/>
<evidence type="ECO:0000259" key="1">
    <source>
        <dbReference type="Pfam" id="PF00773"/>
    </source>
</evidence>
<organism evidence="2 3">
    <name type="scientific">Hypsibius exemplaris</name>
    <name type="common">Freshwater tardigrade</name>
    <dbReference type="NCBI Taxonomy" id="2072580"/>
    <lineage>
        <taxon>Eukaryota</taxon>
        <taxon>Metazoa</taxon>
        <taxon>Ecdysozoa</taxon>
        <taxon>Tardigrada</taxon>
        <taxon>Eutardigrada</taxon>
        <taxon>Parachela</taxon>
        <taxon>Hypsibioidea</taxon>
        <taxon>Hypsibiidae</taxon>
        <taxon>Hypsibius</taxon>
    </lineage>
</organism>
<evidence type="ECO:0000313" key="2">
    <source>
        <dbReference type="EMBL" id="OQV16653.1"/>
    </source>
</evidence>
<dbReference type="GO" id="GO:0006402">
    <property type="term" value="P:mRNA catabolic process"/>
    <property type="evidence" value="ECO:0007669"/>
    <property type="project" value="TreeGrafter"/>
</dbReference>
<dbReference type="EMBL" id="MTYJ01000071">
    <property type="protein sequence ID" value="OQV16653.1"/>
    <property type="molecule type" value="Genomic_DNA"/>
</dbReference>
<evidence type="ECO:0000313" key="3">
    <source>
        <dbReference type="Proteomes" id="UP000192578"/>
    </source>
</evidence>
<dbReference type="AlphaFoldDB" id="A0A1W0WNE8"/>
<protein>
    <recommendedName>
        <fullName evidence="1">RNB domain-containing protein</fullName>
    </recommendedName>
</protein>
<feature type="domain" description="RNB" evidence="1">
    <location>
        <begin position="182"/>
        <end position="253"/>
    </location>
</feature>
<dbReference type="Proteomes" id="UP000192578">
    <property type="component" value="Unassembled WGS sequence"/>
</dbReference>
<dbReference type="GO" id="GO:0000175">
    <property type="term" value="F:3'-5'-RNA exonuclease activity"/>
    <property type="evidence" value="ECO:0007669"/>
    <property type="project" value="TreeGrafter"/>
</dbReference>
<accession>A0A1W0WNE8</accession>
<dbReference type="PANTHER" id="PTHR23355:SF9">
    <property type="entry name" value="DIS3-LIKE EXONUCLEASE 2"/>
    <property type="match status" value="1"/>
</dbReference>
<sequence>MGMVRKRKKQLHLYEDIKYLIDYGQYPARSSSYAAIRDPNEAFESQGRVWMDIVNHYLAPGDVQPHWLQRTGKYRKPRFCRVHTRRPWRAVDFHQKAFLLEPIDPRMPRAWIRMRDTPEFSPEGKVLDYRVVRSLILKAKQLSYKCAEEIIEHRGLSFMVANALPDSARRLDVEPAATRTVSTLLNCAATSRPALRPFLEQMLSKPLHTAEFVCTFYEKDTQHFCLAVSAYIQMTSLIRRYADIWVHRLLLATFKSCLKLTAYVTPEYMFELASDFNARIAAARAGEGPVGCCTWVSVWRPEMSAGNGRRGRW</sequence>
<dbReference type="GO" id="GO:0003723">
    <property type="term" value="F:RNA binding"/>
    <property type="evidence" value="ECO:0007669"/>
    <property type="project" value="InterPro"/>
</dbReference>
<dbReference type="SUPFAM" id="SSF50249">
    <property type="entry name" value="Nucleic acid-binding proteins"/>
    <property type="match status" value="1"/>
</dbReference>
<dbReference type="InterPro" id="IPR050180">
    <property type="entry name" value="RNR_Ribonuclease"/>
</dbReference>
<dbReference type="PANTHER" id="PTHR23355">
    <property type="entry name" value="RIBONUCLEASE"/>
    <property type="match status" value="1"/>
</dbReference>
<dbReference type="InterPro" id="IPR012340">
    <property type="entry name" value="NA-bd_OB-fold"/>
</dbReference>
<comment type="caution">
    <text evidence="2">The sequence shown here is derived from an EMBL/GenBank/DDBJ whole genome shotgun (WGS) entry which is preliminary data.</text>
</comment>
<gene>
    <name evidence="2" type="ORF">BV898_09165</name>
</gene>
<dbReference type="InterPro" id="IPR001900">
    <property type="entry name" value="RNase_II/R"/>
</dbReference>
<dbReference type="GO" id="GO:0000932">
    <property type="term" value="C:P-body"/>
    <property type="evidence" value="ECO:0007669"/>
    <property type="project" value="TreeGrafter"/>
</dbReference>
<dbReference type="OrthoDB" id="372421at2759"/>
<reference evidence="3" key="1">
    <citation type="submission" date="2017-01" db="EMBL/GenBank/DDBJ databases">
        <title>Comparative genomics of anhydrobiosis in the tardigrade Hypsibius dujardini.</title>
        <authorList>
            <person name="Yoshida Y."/>
            <person name="Koutsovoulos G."/>
            <person name="Laetsch D."/>
            <person name="Stevens L."/>
            <person name="Kumar S."/>
            <person name="Horikawa D."/>
            <person name="Ishino K."/>
            <person name="Komine S."/>
            <person name="Tomita M."/>
            <person name="Blaxter M."/>
            <person name="Arakawa K."/>
        </authorList>
    </citation>
    <scope>NUCLEOTIDE SEQUENCE [LARGE SCALE GENOMIC DNA]</scope>
    <source>
        <strain evidence="3">Z151</strain>
    </source>
</reference>